<accession>A0A1I7C7Z8</accession>
<organism evidence="1 2">
    <name type="scientific">Pseudovibrio denitrificans</name>
    <dbReference type="NCBI Taxonomy" id="258256"/>
    <lineage>
        <taxon>Bacteria</taxon>
        <taxon>Pseudomonadati</taxon>
        <taxon>Pseudomonadota</taxon>
        <taxon>Alphaproteobacteria</taxon>
        <taxon>Hyphomicrobiales</taxon>
        <taxon>Stappiaceae</taxon>
        <taxon>Pseudovibrio</taxon>
    </lineage>
</organism>
<dbReference type="EMBL" id="FPBD01000005">
    <property type="protein sequence ID" value="SFT95504.1"/>
    <property type="molecule type" value="Genomic_DNA"/>
</dbReference>
<protein>
    <submittedName>
        <fullName evidence="1">Uncharacterized protein</fullName>
    </submittedName>
</protein>
<dbReference type="AlphaFoldDB" id="A0A1I7C7Z8"/>
<proteinExistence type="predicted"/>
<sequence length="44" mass="5107">MLDLMKFSDPHLSQRESILSLASNLEETLLYDARVMWKIDVEAP</sequence>
<evidence type="ECO:0000313" key="1">
    <source>
        <dbReference type="EMBL" id="SFT95504.1"/>
    </source>
</evidence>
<name>A0A1I7C7Z8_9HYPH</name>
<dbReference type="Proteomes" id="UP000183371">
    <property type="component" value="Unassembled WGS sequence"/>
</dbReference>
<gene>
    <name evidence="1" type="ORF">SAMN05444141_105291</name>
</gene>
<reference evidence="2" key="1">
    <citation type="submission" date="2016-10" db="EMBL/GenBank/DDBJ databases">
        <authorList>
            <person name="Varghese N."/>
            <person name="Submissions S."/>
        </authorList>
    </citation>
    <scope>NUCLEOTIDE SEQUENCE [LARGE SCALE GENOMIC DNA]</scope>
    <source>
        <strain evidence="2">DSM 17465</strain>
    </source>
</reference>
<keyword evidence="2" id="KW-1185">Reference proteome</keyword>
<evidence type="ECO:0000313" key="2">
    <source>
        <dbReference type="Proteomes" id="UP000183371"/>
    </source>
</evidence>